<evidence type="ECO:0000256" key="1">
    <source>
        <dbReference type="ARBA" id="ARBA00022737"/>
    </source>
</evidence>
<gene>
    <name evidence="3" type="ORF">QVD17_05409</name>
</gene>
<keyword evidence="4" id="KW-1185">Reference proteome</keyword>
<evidence type="ECO:0008006" key="5">
    <source>
        <dbReference type="Google" id="ProtNLM"/>
    </source>
</evidence>
<sequence length="392" mass="42695">MAARLLAHDVSDLCLGKPPLTSLPISATIRHALTALKSSDDTHITIWTCDHSSTHDCRCVGKICMVDIICYLCKQDNISSPSLALSSPVSALLTHVPGLIKHVDPSYSLVEAIDLMMNGAQNLVVPIKSKFSKRKQLWQLPSTAPTIHAGGREFCWLTQEDVMRFLLSSVGLFSPTAAYSIESLGIITTEILTINYHSPASKAVEAISTSLAELTSVAVIDNDGVLIGEISPFTLTYCDEMVAAAIMTLSAGDLMAYIDCGGPPEDITRVVETRLKERNLKGMLDEFAIYSSSIPYCNSSCGSSDEESVPLAITTRSGMYNRSERYSARIMRRAEAIVCHPGSSLVAVMVQAIAHRVSYVWVIEEDCSVVGIVKFSGMLKVFQEHLERMIDV</sequence>
<reference evidence="3" key="1">
    <citation type="journal article" date="2023" name="bioRxiv">
        <title>Improved chromosome-level genome assembly for marigold (Tagetes erecta).</title>
        <authorList>
            <person name="Jiang F."/>
            <person name="Yuan L."/>
            <person name="Wang S."/>
            <person name="Wang H."/>
            <person name="Xu D."/>
            <person name="Wang A."/>
            <person name="Fan W."/>
        </authorList>
    </citation>
    <scope>NUCLEOTIDE SEQUENCE</scope>
    <source>
        <strain evidence="3">WSJ</strain>
        <tissue evidence="3">Leaf</tissue>
    </source>
</reference>
<accession>A0AAD8LBX9</accession>
<dbReference type="GO" id="GO:0005737">
    <property type="term" value="C:cytoplasm"/>
    <property type="evidence" value="ECO:0007669"/>
    <property type="project" value="TreeGrafter"/>
</dbReference>
<dbReference type="EMBL" id="JAUHHV010000001">
    <property type="protein sequence ID" value="KAK1439589.1"/>
    <property type="molecule type" value="Genomic_DNA"/>
</dbReference>
<dbReference type="SUPFAM" id="SSF54631">
    <property type="entry name" value="CBS-domain pair"/>
    <property type="match status" value="2"/>
</dbReference>
<protein>
    <recommendedName>
        <fullName evidence="5">CBS domain-containing protein</fullName>
    </recommendedName>
</protein>
<organism evidence="3 4">
    <name type="scientific">Tagetes erecta</name>
    <name type="common">African marigold</name>
    <dbReference type="NCBI Taxonomy" id="13708"/>
    <lineage>
        <taxon>Eukaryota</taxon>
        <taxon>Viridiplantae</taxon>
        <taxon>Streptophyta</taxon>
        <taxon>Embryophyta</taxon>
        <taxon>Tracheophyta</taxon>
        <taxon>Spermatophyta</taxon>
        <taxon>Magnoliopsida</taxon>
        <taxon>eudicotyledons</taxon>
        <taxon>Gunneridae</taxon>
        <taxon>Pentapetalae</taxon>
        <taxon>asterids</taxon>
        <taxon>campanulids</taxon>
        <taxon>Asterales</taxon>
        <taxon>Asteraceae</taxon>
        <taxon>Asteroideae</taxon>
        <taxon>Heliantheae alliance</taxon>
        <taxon>Tageteae</taxon>
        <taxon>Tagetes</taxon>
    </lineage>
</organism>
<dbReference type="Proteomes" id="UP001229421">
    <property type="component" value="Unassembled WGS sequence"/>
</dbReference>
<dbReference type="PANTHER" id="PTHR13780:SF128">
    <property type="entry name" value="CBS DOMAIN-CONTAINING PROTEIN"/>
    <property type="match status" value="1"/>
</dbReference>
<proteinExistence type="predicted"/>
<evidence type="ECO:0000313" key="4">
    <source>
        <dbReference type="Proteomes" id="UP001229421"/>
    </source>
</evidence>
<evidence type="ECO:0000313" key="3">
    <source>
        <dbReference type="EMBL" id="KAK1439589.1"/>
    </source>
</evidence>
<dbReference type="GO" id="GO:0005634">
    <property type="term" value="C:nucleus"/>
    <property type="evidence" value="ECO:0007669"/>
    <property type="project" value="TreeGrafter"/>
</dbReference>
<evidence type="ECO:0000256" key="2">
    <source>
        <dbReference type="ARBA" id="ARBA00023122"/>
    </source>
</evidence>
<dbReference type="PANTHER" id="PTHR13780">
    <property type="entry name" value="AMP-ACTIVATED PROTEIN KINASE, GAMMA REGULATORY SUBUNIT"/>
    <property type="match status" value="1"/>
</dbReference>
<comment type="caution">
    <text evidence="3">The sequence shown here is derived from an EMBL/GenBank/DDBJ whole genome shotgun (WGS) entry which is preliminary data.</text>
</comment>
<keyword evidence="1" id="KW-0677">Repeat</keyword>
<keyword evidence="2" id="KW-0129">CBS domain</keyword>
<dbReference type="AlphaFoldDB" id="A0AAD8LBX9"/>
<dbReference type="InterPro" id="IPR050511">
    <property type="entry name" value="AMPK_gamma/SDS23_families"/>
</dbReference>
<name>A0AAD8LBX9_TARER</name>
<dbReference type="InterPro" id="IPR046342">
    <property type="entry name" value="CBS_dom_sf"/>
</dbReference>